<reference evidence="11 12" key="1">
    <citation type="journal article" date="2020" name="Front. Microbiol.">
        <title>Genetic Organization of the aprX-lipA2 Operon Affects the Proteolytic Potential of Pseudomonas Species in Milk.</title>
        <authorList>
            <person name="Maier C."/>
            <person name="Huptas C."/>
            <person name="von Neubeck M."/>
            <person name="Scherer S."/>
            <person name="Wenning M."/>
            <person name="Lucking G."/>
        </authorList>
    </citation>
    <scope>NUCLEOTIDE SEQUENCE [LARGE SCALE GENOMIC DNA]</scope>
    <source>
        <strain evidence="11 12">G4779</strain>
    </source>
</reference>
<sequence length="207" mass="23077">MRARTNQRQGGFTLIEVMVAILLMAVVSVIAWRGLDSVSRADSHLQASSEQTEELLRTLHQLERDVALRASVELMEPVLAGADAEAVDVPAALTVRSADSGTFRLDVIRSSATPGEGLQRVRWWLKGDTLYRAAAPARDRYPLPAPKNGVAVLEHVSDLQLRVWDRDKGWRQLSGNRKENPPGLEIRLVRQTPQGEERYRQVLGPLE</sequence>
<protein>
    <recommendedName>
        <fullName evidence="3">Type II secretion system protein J</fullName>
    </recommendedName>
</protein>
<dbReference type="InterPro" id="IPR051621">
    <property type="entry name" value="T2SS_protein_J"/>
</dbReference>
<keyword evidence="6" id="KW-0997">Cell inner membrane</keyword>
<evidence type="ECO:0000256" key="10">
    <source>
        <dbReference type="SAM" id="Phobius"/>
    </source>
</evidence>
<evidence type="ECO:0000256" key="8">
    <source>
        <dbReference type="ARBA" id="ARBA00022989"/>
    </source>
</evidence>
<dbReference type="RefSeq" id="WP_169897570.1">
    <property type="nucleotide sequence ID" value="NZ_JAAQYP010000008.1"/>
</dbReference>
<evidence type="ECO:0000256" key="4">
    <source>
        <dbReference type="ARBA" id="ARBA00022475"/>
    </source>
</evidence>
<dbReference type="InterPro" id="IPR012902">
    <property type="entry name" value="N_methyl_site"/>
</dbReference>
<evidence type="ECO:0000256" key="5">
    <source>
        <dbReference type="ARBA" id="ARBA00022481"/>
    </source>
</evidence>
<keyword evidence="5" id="KW-0488">Methylation</keyword>
<dbReference type="SUPFAM" id="SSF54523">
    <property type="entry name" value="Pili subunits"/>
    <property type="match status" value="1"/>
</dbReference>
<dbReference type="GO" id="GO:0015627">
    <property type="term" value="C:type II protein secretion system complex"/>
    <property type="evidence" value="ECO:0007669"/>
    <property type="project" value="InterPro"/>
</dbReference>
<dbReference type="Pfam" id="PF07963">
    <property type="entry name" value="N_methyl"/>
    <property type="match status" value="1"/>
</dbReference>
<dbReference type="InterPro" id="IPR045584">
    <property type="entry name" value="Pilin-like"/>
</dbReference>
<evidence type="ECO:0000313" key="11">
    <source>
        <dbReference type="EMBL" id="NNA94984.1"/>
    </source>
</evidence>
<keyword evidence="7 10" id="KW-0812">Transmembrane</keyword>
<evidence type="ECO:0000256" key="3">
    <source>
        <dbReference type="ARBA" id="ARBA00021539"/>
    </source>
</evidence>
<dbReference type="GO" id="GO:0005886">
    <property type="term" value="C:plasma membrane"/>
    <property type="evidence" value="ECO:0007669"/>
    <property type="project" value="UniProtKB-SubCell"/>
</dbReference>
<dbReference type="InterPro" id="IPR010055">
    <property type="entry name" value="T2SS_protein-GspJ"/>
</dbReference>
<evidence type="ECO:0000256" key="6">
    <source>
        <dbReference type="ARBA" id="ARBA00022519"/>
    </source>
</evidence>
<keyword evidence="9 10" id="KW-0472">Membrane</keyword>
<comment type="similarity">
    <text evidence="2">Belongs to the GSP J family.</text>
</comment>
<feature type="transmembrane region" description="Helical" evidence="10">
    <location>
        <begin position="12"/>
        <end position="32"/>
    </location>
</feature>
<comment type="caution">
    <text evidence="11">The sequence shown here is derived from an EMBL/GenBank/DDBJ whole genome shotgun (WGS) entry which is preliminary data.</text>
</comment>
<name>A0A7Y1QKQ8_9PSED</name>
<dbReference type="EMBL" id="JAAQYP010000008">
    <property type="protein sequence ID" value="NNA94984.1"/>
    <property type="molecule type" value="Genomic_DNA"/>
</dbReference>
<dbReference type="Proteomes" id="UP000542111">
    <property type="component" value="Unassembled WGS sequence"/>
</dbReference>
<dbReference type="AlphaFoldDB" id="A0A7Y1QKQ8"/>
<dbReference type="PROSITE" id="PS00409">
    <property type="entry name" value="PROKAR_NTER_METHYL"/>
    <property type="match status" value="1"/>
</dbReference>
<dbReference type="PANTHER" id="PTHR39583">
    <property type="entry name" value="TYPE II SECRETION SYSTEM PROTEIN J-RELATED"/>
    <property type="match status" value="1"/>
</dbReference>
<comment type="subcellular location">
    <subcellularLocation>
        <location evidence="1">Cell inner membrane</location>
        <topology evidence="1">Single-pass membrane protein</topology>
    </subcellularLocation>
</comment>
<accession>A0A7Y1QKQ8</accession>
<evidence type="ECO:0000256" key="2">
    <source>
        <dbReference type="ARBA" id="ARBA00011084"/>
    </source>
</evidence>
<evidence type="ECO:0000256" key="1">
    <source>
        <dbReference type="ARBA" id="ARBA00004377"/>
    </source>
</evidence>
<organism evidence="11 12">
    <name type="scientific">Pseudomonas gessardii</name>
    <dbReference type="NCBI Taxonomy" id="78544"/>
    <lineage>
        <taxon>Bacteria</taxon>
        <taxon>Pseudomonadati</taxon>
        <taxon>Pseudomonadota</taxon>
        <taxon>Gammaproteobacteria</taxon>
        <taxon>Pseudomonadales</taxon>
        <taxon>Pseudomonadaceae</taxon>
        <taxon>Pseudomonas</taxon>
    </lineage>
</organism>
<evidence type="ECO:0000256" key="7">
    <source>
        <dbReference type="ARBA" id="ARBA00022692"/>
    </source>
</evidence>
<keyword evidence="4" id="KW-1003">Cell membrane</keyword>
<dbReference type="Pfam" id="PF11612">
    <property type="entry name" value="T2SSJ"/>
    <property type="match status" value="1"/>
</dbReference>
<evidence type="ECO:0000313" key="12">
    <source>
        <dbReference type="Proteomes" id="UP000542111"/>
    </source>
</evidence>
<keyword evidence="8 10" id="KW-1133">Transmembrane helix</keyword>
<dbReference type="PANTHER" id="PTHR39583:SF2">
    <property type="entry name" value="TYPE II SECRETION SYSTEM PROTEIN J"/>
    <property type="match status" value="1"/>
</dbReference>
<gene>
    <name evidence="11" type="ORF">HBO33_07390</name>
</gene>
<proteinExistence type="inferred from homology"/>
<evidence type="ECO:0000256" key="9">
    <source>
        <dbReference type="ARBA" id="ARBA00023136"/>
    </source>
</evidence>
<dbReference type="NCBIfam" id="TIGR02532">
    <property type="entry name" value="IV_pilin_GFxxxE"/>
    <property type="match status" value="1"/>
</dbReference>
<dbReference type="GO" id="GO:0015628">
    <property type="term" value="P:protein secretion by the type II secretion system"/>
    <property type="evidence" value="ECO:0007669"/>
    <property type="project" value="InterPro"/>
</dbReference>